<accession>A0A1Y2BAR0</accession>
<comment type="function">
    <text evidence="10">Required for proper folding and/or the stability of a subset of proteins in the endoplasmic reticulum. Component of glycosylphosphatidylinositol-mannosyltransferase 1 which transfers the first of the 4 mannoses in the GPI-anchor precursors during GPI-anchor biosynthesis. Probably acts by stabilizing the mannosyltransferase GPI14.</text>
</comment>
<comment type="pathway">
    <text evidence="2 10">Glycolipid biosynthesis; glycosylphosphatidylinositol-anchor biosynthesis.</text>
</comment>
<dbReference type="InterPro" id="IPR013233">
    <property type="entry name" value="PIG-X/PBN1"/>
</dbReference>
<organism evidence="11 12">
    <name type="scientific">Naematelia encephala</name>
    <dbReference type="NCBI Taxonomy" id="71784"/>
    <lineage>
        <taxon>Eukaryota</taxon>
        <taxon>Fungi</taxon>
        <taxon>Dikarya</taxon>
        <taxon>Basidiomycota</taxon>
        <taxon>Agaricomycotina</taxon>
        <taxon>Tremellomycetes</taxon>
        <taxon>Tremellales</taxon>
        <taxon>Naemateliaceae</taxon>
        <taxon>Naematelia</taxon>
    </lineage>
</organism>
<protein>
    <recommendedName>
        <fullName evidence="10">Protein PBN1</fullName>
    </recommendedName>
</protein>
<evidence type="ECO:0000313" key="11">
    <source>
        <dbReference type="EMBL" id="ORY31610.1"/>
    </source>
</evidence>
<dbReference type="InParanoid" id="A0A1Y2BAR0"/>
<evidence type="ECO:0000256" key="1">
    <source>
        <dbReference type="ARBA" id="ARBA00004389"/>
    </source>
</evidence>
<dbReference type="GO" id="GO:0006506">
    <property type="term" value="P:GPI anchor biosynthetic process"/>
    <property type="evidence" value="ECO:0007669"/>
    <property type="project" value="UniProtKB-UniPathway"/>
</dbReference>
<evidence type="ECO:0000256" key="5">
    <source>
        <dbReference type="ARBA" id="ARBA00022692"/>
    </source>
</evidence>
<dbReference type="SMART" id="SM00780">
    <property type="entry name" value="PIG-X"/>
    <property type="match status" value="1"/>
</dbReference>
<evidence type="ECO:0000256" key="6">
    <source>
        <dbReference type="ARBA" id="ARBA00022824"/>
    </source>
</evidence>
<dbReference type="EMBL" id="MCFC01000014">
    <property type="protein sequence ID" value="ORY31610.1"/>
    <property type="molecule type" value="Genomic_DNA"/>
</dbReference>
<sequence length="224" mass="25656">MSYRLYAIENTTIEPLEQTFHPHLLINLSSIPPIDTNTETTCSQILEISLPDALFLDRDELSDHFAGQSLITYWDLVPSVINIERPVRFHSGDYAKENENEEEGLKLMMELQSCSHGIKLDIPMHGRYLMPRDLGKEEIELFGETGPGHIRGAWVCSEDRPVIDLDLPEIYTSPKSLTLLLPTGHPSHQPLVAIVTAISIWLGFFYLVYKIFRLTRRLKRQKVD</sequence>
<evidence type="ECO:0000256" key="4">
    <source>
        <dbReference type="ARBA" id="ARBA00022502"/>
    </source>
</evidence>
<evidence type="ECO:0000256" key="3">
    <source>
        <dbReference type="ARBA" id="ARBA00010345"/>
    </source>
</evidence>
<comment type="similarity">
    <text evidence="3 10">Belongs to the PIGX family.</text>
</comment>
<dbReference type="OrthoDB" id="5546453at2759"/>
<keyword evidence="7 10" id="KW-1133">Transmembrane helix</keyword>
<dbReference type="GO" id="GO:0005789">
    <property type="term" value="C:endoplasmic reticulum membrane"/>
    <property type="evidence" value="ECO:0007669"/>
    <property type="project" value="UniProtKB-SubCell"/>
</dbReference>
<name>A0A1Y2BAR0_9TREE</name>
<feature type="transmembrane region" description="Helical" evidence="10">
    <location>
        <begin position="191"/>
        <end position="212"/>
    </location>
</feature>
<comment type="caution">
    <text evidence="11">The sequence shown here is derived from an EMBL/GenBank/DDBJ whole genome shotgun (WGS) entry which is preliminary data.</text>
</comment>
<dbReference type="UniPathway" id="UPA00196"/>
<dbReference type="PANTHER" id="PTHR28650:SF1">
    <property type="entry name" value="PHOSPHATIDYLINOSITOL-GLYCAN BIOSYNTHESIS CLASS X PROTEIN"/>
    <property type="match status" value="1"/>
</dbReference>
<dbReference type="Pfam" id="PF08320">
    <property type="entry name" value="PIG-X"/>
    <property type="match status" value="1"/>
</dbReference>
<gene>
    <name evidence="11" type="ORF">BCR39DRAFT_558075</name>
</gene>
<evidence type="ECO:0000256" key="2">
    <source>
        <dbReference type="ARBA" id="ARBA00004687"/>
    </source>
</evidence>
<keyword evidence="5 10" id="KW-0812">Transmembrane</keyword>
<evidence type="ECO:0000256" key="7">
    <source>
        <dbReference type="ARBA" id="ARBA00022989"/>
    </source>
</evidence>
<proteinExistence type="inferred from homology"/>
<evidence type="ECO:0000256" key="10">
    <source>
        <dbReference type="RuleBase" id="RU366056"/>
    </source>
</evidence>
<evidence type="ECO:0000256" key="8">
    <source>
        <dbReference type="ARBA" id="ARBA00023136"/>
    </source>
</evidence>
<evidence type="ECO:0000256" key="9">
    <source>
        <dbReference type="ARBA" id="ARBA00023180"/>
    </source>
</evidence>
<keyword evidence="6 10" id="KW-0256">Endoplasmic reticulum</keyword>
<evidence type="ECO:0000313" key="12">
    <source>
        <dbReference type="Proteomes" id="UP000193986"/>
    </source>
</evidence>
<comment type="subcellular location">
    <subcellularLocation>
        <location evidence="1 10">Endoplasmic reticulum membrane</location>
        <topology evidence="1 10">Single-pass membrane protein</topology>
    </subcellularLocation>
</comment>
<keyword evidence="8 10" id="KW-0472">Membrane</keyword>
<dbReference type="AlphaFoldDB" id="A0A1Y2BAR0"/>
<keyword evidence="9" id="KW-0325">Glycoprotein</keyword>
<dbReference type="STRING" id="71784.A0A1Y2BAR0"/>
<dbReference type="PANTHER" id="PTHR28650">
    <property type="entry name" value="PHOSPHATIDYLINOSITOL-GLYCAN BIOSYNTHESIS CLASS X PROTEIN"/>
    <property type="match status" value="1"/>
</dbReference>
<dbReference type="Proteomes" id="UP000193986">
    <property type="component" value="Unassembled WGS sequence"/>
</dbReference>
<keyword evidence="4 10" id="KW-0337">GPI-anchor biosynthesis</keyword>
<dbReference type="InterPro" id="IPR040039">
    <property type="entry name" value="PIGX"/>
</dbReference>
<reference evidence="11 12" key="1">
    <citation type="submission" date="2016-07" db="EMBL/GenBank/DDBJ databases">
        <title>Pervasive Adenine N6-methylation of Active Genes in Fungi.</title>
        <authorList>
            <consortium name="DOE Joint Genome Institute"/>
            <person name="Mondo S.J."/>
            <person name="Dannebaum R.O."/>
            <person name="Kuo R.C."/>
            <person name="Labutti K."/>
            <person name="Haridas S."/>
            <person name="Kuo A."/>
            <person name="Salamov A."/>
            <person name="Ahrendt S.R."/>
            <person name="Lipzen A."/>
            <person name="Sullivan W."/>
            <person name="Andreopoulos W.B."/>
            <person name="Clum A."/>
            <person name="Lindquist E."/>
            <person name="Daum C."/>
            <person name="Ramamoorthy G.K."/>
            <person name="Gryganskyi A."/>
            <person name="Culley D."/>
            <person name="Magnuson J.K."/>
            <person name="James T.Y."/>
            <person name="O'Malley M.A."/>
            <person name="Stajich J.E."/>
            <person name="Spatafora J.W."/>
            <person name="Visel A."/>
            <person name="Grigoriev I.V."/>
        </authorList>
    </citation>
    <scope>NUCLEOTIDE SEQUENCE [LARGE SCALE GENOMIC DNA]</scope>
    <source>
        <strain evidence="11 12">68-887.2</strain>
    </source>
</reference>
<keyword evidence="12" id="KW-1185">Reference proteome</keyword>